<protein>
    <submittedName>
        <fullName evidence="1">Nucleotidyltransferase family protein</fullName>
    </submittedName>
</protein>
<dbReference type="InterPro" id="IPR039498">
    <property type="entry name" value="NTP_transf_5"/>
</dbReference>
<comment type="caution">
    <text evidence="1">The sequence shown here is derived from an EMBL/GenBank/DDBJ whole genome shotgun (WGS) entry which is preliminary data.</text>
</comment>
<accession>A0AAW7M394</accession>
<sequence length="309" mass="34086">MAADTGLDFETAKALTMAAADYLARRAGIRVLVIKGAAANFHGIRPARLSGDVDVLVEPLGYSVLCSALEAAGWYPRKVSSLEGVLVTHSTNFVHDSWPCDLDVHPSYPGLLAPEDEAFNALWDRREAMPVAGTSVHITDALGSVLVQALHSLRTLSESPRIVSEYEFLVSTVVPGLSPHDREEIVVLARRTGAVDTARPFFEASGIELPWGTLPSHDPLLDNWRERVESGGSRTSQVLQALRKMRWRDRPALLARALWPSRDDYRLDHPEASGNHGPMVWLRLVRLVRGVVDLPRAIRAMVLARMQAR</sequence>
<gene>
    <name evidence="1" type="ORF">QQX10_08495</name>
</gene>
<keyword evidence="2" id="KW-1185">Reference proteome</keyword>
<dbReference type="Proteomes" id="UP001172737">
    <property type="component" value="Unassembled WGS sequence"/>
</dbReference>
<evidence type="ECO:0000313" key="1">
    <source>
        <dbReference type="EMBL" id="MDN4488204.1"/>
    </source>
</evidence>
<organism evidence="1 2">
    <name type="scientific">Demequina lignilytica</name>
    <dbReference type="NCBI Taxonomy" id="3051663"/>
    <lineage>
        <taxon>Bacteria</taxon>
        <taxon>Bacillati</taxon>
        <taxon>Actinomycetota</taxon>
        <taxon>Actinomycetes</taxon>
        <taxon>Micrococcales</taxon>
        <taxon>Demequinaceae</taxon>
        <taxon>Demequina</taxon>
    </lineage>
</organism>
<dbReference type="Pfam" id="PF14907">
    <property type="entry name" value="NTP_transf_5"/>
    <property type="match status" value="1"/>
</dbReference>
<proteinExistence type="predicted"/>
<evidence type="ECO:0000313" key="2">
    <source>
        <dbReference type="Proteomes" id="UP001172737"/>
    </source>
</evidence>
<reference evidence="1" key="1">
    <citation type="submission" date="2023-06" db="EMBL/GenBank/DDBJ databases">
        <title>Sysu t00039.</title>
        <authorList>
            <person name="Gao L."/>
            <person name="Fang B.-Z."/>
            <person name="Li W.-J."/>
        </authorList>
    </citation>
    <scope>NUCLEOTIDE SEQUENCE</scope>
    <source>
        <strain evidence="1">SYSU T00039</strain>
    </source>
</reference>
<name>A0AAW7M394_9MICO</name>
<dbReference type="EMBL" id="JAUHPX010000004">
    <property type="protein sequence ID" value="MDN4488204.1"/>
    <property type="molecule type" value="Genomic_DNA"/>
</dbReference>
<dbReference type="AlphaFoldDB" id="A0AAW7M394"/>
<dbReference type="RefSeq" id="WP_301118688.1">
    <property type="nucleotide sequence ID" value="NZ_JAUHPX010000004.1"/>
</dbReference>